<keyword evidence="1" id="KW-0175">Coiled coil</keyword>
<reference evidence="3" key="1">
    <citation type="journal article" date="2022" name="bioRxiv">
        <title>Sequencing and chromosome-scale assembly of the giantPleurodeles waltlgenome.</title>
        <authorList>
            <person name="Brown T."/>
            <person name="Elewa A."/>
            <person name="Iarovenko S."/>
            <person name="Subramanian E."/>
            <person name="Araus A.J."/>
            <person name="Petzold A."/>
            <person name="Susuki M."/>
            <person name="Suzuki K.-i.T."/>
            <person name="Hayashi T."/>
            <person name="Toyoda A."/>
            <person name="Oliveira C."/>
            <person name="Osipova E."/>
            <person name="Leigh N.D."/>
            <person name="Simon A."/>
            <person name="Yun M.H."/>
        </authorList>
    </citation>
    <scope>NUCLEOTIDE SEQUENCE</scope>
    <source>
        <strain evidence="3">20211129_DDA</strain>
        <tissue evidence="3">Liver</tissue>
    </source>
</reference>
<evidence type="ECO:0000256" key="1">
    <source>
        <dbReference type="SAM" id="Coils"/>
    </source>
</evidence>
<comment type="caution">
    <text evidence="3">The sequence shown here is derived from an EMBL/GenBank/DDBJ whole genome shotgun (WGS) entry which is preliminary data.</text>
</comment>
<name>A0AAV7M8X7_PLEWA</name>
<protein>
    <submittedName>
        <fullName evidence="3">Uncharacterized protein</fullName>
    </submittedName>
</protein>
<evidence type="ECO:0000313" key="3">
    <source>
        <dbReference type="EMBL" id="KAJ1099594.1"/>
    </source>
</evidence>
<evidence type="ECO:0000256" key="2">
    <source>
        <dbReference type="SAM" id="MobiDB-lite"/>
    </source>
</evidence>
<dbReference type="Gene3D" id="1.20.5.2280">
    <property type="match status" value="1"/>
</dbReference>
<dbReference type="Proteomes" id="UP001066276">
    <property type="component" value="Chromosome 10"/>
</dbReference>
<feature type="coiled-coil region" evidence="1">
    <location>
        <begin position="81"/>
        <end position="115"/>
    </location>
</feature>
<evidence type="ECO:0000313" key="4">
    <source>
        <dbReference type="Proteomes" id="UP001066276"/>
    </source>
</evidence>
<dbReference type="EMBL" id="JANPWB010000014">
    <property type="protein sequence ID" value="KAJ1099594.1"/>
    <property type="molecule type" value="Genomic_DNA"/>
</dbReference>
<sequence>MRRSPTSGCGPHLVCDDARQQKLQFGAKKTSGAPSENMEGAAPLPPQSEQSEMGKMKALLLTMQSSLSSIDSKMDTMTTRLDLLTTRLEKQTGRIREAEQRISHVEDAVQKLNEQLLQMD</sequence>
<proteinExistence type="predicted"/>
<accession>A0AAV7M8X7</accession>
<feature type="region of interest" description="Disordered" evidence="2">
    <location>
        <begin position="20"/>
        <end position="53"/>
    </location>
</feature>
<dbReference type="SUPFAM" id="SSF57997">
    <property type="entry name" value="Tropomyosin"/>
    <property type="match status" value="1"/>
</dbReference>
<gene>
    <name evidence="3" type="ORF">NDU88_004693</name>
</gene>
<keyword evidence="4" id="KW-1185">Reference proteome</keyword>
<dbReference type="AlphaFoldDB" id="A0AAV7M8X7"/>
<organism evidence="3 4">
    <name type="scientific">Pleurodeles waltl</name>
    <name type="common">Iberian ribbed newt</name>
    <dbReference type="NCBI Taxonomy" id="8319"/>
    <lineage>
        <taxon>Eukaryota</taxon>
        <taxon>Metazoa</taxon>
        <taxon>Chordata</taxon>
        <taxon>Craniata</taxon>
        <taxon>Vertebrata</taxon>
        <taxon>Euteleostomi</taxon>
        <taxon>Amphibia</taxon>
        <taxon>Batrachia</taxon>
        <taxon>Caudata</taxon>
        <taxon>Salamandroidea</taxon>
        <taxon>Salamandridae</taxon>
        <taxon>Pleurodelinae</taxon>
        <taxon>Pleurodeles</taxon>
    </lineage>
</organism>